<dbReference type="InterPro" id="IPR003783">
    <property type="entry name" value="Regulatory_RecX"/>
</dbReference>
<sequence length="330" mass="36158">MAAAAMAATRRLLHLRLELGLRLRSRALIPSPSWTKGMGRCRYEPSARRLSSCRRAAKNERPWRSSSDEQLTDGDGTAKYMGRNFPDEFAQLSLEEEESDDEVHEISETMVKDVEKAAVELLAGRAFTVSDLRKKLRAKKFPGNAVDSVIADFKSRGLLNDGYYAESFSRSRWLSSTWGPKRIKQALRQKGVQDAEVDQATRRVFQDGHSNQTMYGISEDSMDHLFEQAAKQWQRGQSLPLENRRARVVRWLQYRGFNWAVTNAIASAALGDGLDALLASSAGSGAAAGPAGLSAGASEDDTDIAEVPMEAATVVAFANGATAIGADLEK</sequence>
<evidence type="ECO:0000259" key="6">
    <source>
        <dbReference type="Pfam" id="PF02631"/>
    </source>
</evidence>
<keyword evidence="9" id="KW-1185">Reference proteome</keyword>
<dbReference type="InterPro" id="IPR053925">
    <property type="entry name" value="RecX_HTH_3rd"/>
</dbReference>
<dbReference type="HAMAP" id="MF_01114">
    <property type="entry name" value="RecX"/>
    <property type="match status" value="1"/>
</dbReference>
<dbReference type="Gramene" id="OMERI04G24400.2">
    <property type="protein sequence ID" value="OMERI04G24400.2"/>
    <property type="gene ID" value="OMERI04G24400"/>
</dbReference>
<accession>A0A0E0DJU5</accession>
<feature type="domain" description="RecX second three-helical" evidence="6">
    <location>
        <begin position="160"/>
        <end position="200"/>
    </location>
</feature>
<dbReference type="Proteomes" id="UP000008021">
    <property type="component" value="Chromosome 4"/>
</dbReference>
<comment type="similarity">
    <text evidence="2">Belongs to the RecX family.</text>
</comment>
<reference evidence="8" key="2">
    <citation type="submission" date="2018-05" db="EMBL/GenBank/DDBJ databases">
        <title>OmerRS3 (Oryza meridionalis Reference Sequence Version 3).</title>
        <authorList>
            <person name="Zhang J."/>
            <person name="Kudrna D."/>
            <person name="Lee S."/>
            <person name="Talag J."/>
            <person name="Welchert J."/>
            <person name="Wing R.A."/>
        </authorList>
    </citation>
    <scope>NUCLEOTIDE SEQUENCE [LARGE SCALE GENOMIC DNA]</scope>
    <source>
        <strain evidence="8">OR44</strain>
    </source>
</reference>
<dbReference type="GO" id="GO:0005737">
    <property type="term" value="C:cytoplasm"/>
    <property type="evidence" value="ECO:0007669"/>
    <property type="project" value="UniProtKB-SubCell"/>
</dbReference>
<feature type="region of interest" description="Disordered" evidence="5">
    <location>
        <begin position="58"/>
        <end position="77"/>
    </location>
</feature>
<dbReference type="InterPro" id="IPR053924">
    <property type="entry name" value="RecX_HTH_2nd"/>
</dbReference>
<dbReference type="Gene3D" id="1.10.10.10">
    <property type="entry name" value="Winged helix-like DNA-binding domain superfamily/Winged helix DNA-binding domain"/>
    <property type="match status" value="2"/>
</dbReference>
<keyword evidence="4" id="KW-0963">Cytoplasm</keyword>
<evidence type="ECO:0000256" key="3">
    <source>
        <dbReference type="ARBA" id="ARBA00018111"/>
    </source>
</evidence>
<dbReference type="EnsemblPlants" id="OMERI04G24400.5">
    <property type="protein sequence ID" value="OMERI04G24400.5"/>
    <property type="gene ID" value="OMERI04G24400"/>
</dbReference>
<protein>
    <recommendedName>
        <fullName evidence="3">Regulatory protein RecX</fullName>
    </recommendedName>
</protein>
<dbReference type="eggNOG" id="KOG0017">
    <property type="taxonomic scope" value="Eukaryota"/>
</dbReference>
<dbReference type="GO" id="GO:0006282">
    <property type="term" value="P:regulation of DNA repair"/>
    <property type="evidence" value="ECO:0007669"/>
    <property type="project" value="InterPro"/>
</dbReference>
<feature type="compositionally biased region" description="Basic and acidic residues" evidence="5">
    <location>
        <begin position="58"/>
        <end position="67"/>
    </location>
</feature>
<reference evidence="8" key="1">
    <citation type="submission" date="2015-04" db="UniProtKB">
        <authorList>
            <consortium name="EnsemblPlants"/>
        </authorList>
    </citation>
    <scope>IDENTIFICATION</scope>
</reference>
<evidence type="ECO:0000256" key="1">
    <source>
        <dbReference type="ARBA" id="ARBA00004496"/>
    </source>
</evidence>
<evidence type="ECO:0000256" key="5">
    <source>
        <dbReference type="SAM" id="MobiDB-lite"/>
    </source>
</evidence>
<evidence type="ECO:0000313" key="8">
    <source>
        <dbReference type="EnsemblPlants" id="OMERI04G24400.5"/>
    </source>
</evidence>
<dbReference type="PANTHER" id="PTHR33602:SF1">
    <property type="entry name" value="REGULATORY PROTEIN RECX FAMILY PROTEIN"/>
    <property type="match status" value="1"/>
</dbReference>
<feature type="domain" description="RecX third three-helical" evidence="7">
    <location>
        <begin position="219"/>
        <end position="263"/>
    </location>
</feature>
<organism evidence="8">
    <name type="scientific">Oryza meridionalis</name>
    <dbReference type="NCBI Taxonomy" id="40149"/>
    <lineage>
        <taxon>Eukaryota</taxon>
        <taxon>Viridiplantae</taxon>
        <taxon>Streptophyta</taxon>
        <taxon>Embryophyta</taxon>
        <taxon>Tracheophyta</taxon>
        <taxon>Spermatophyta</taxon>
        <taxon>Magnoliopsida</taxon>
        <taxon>Liliopsida</taxon>
        <taxon>Poales</taxon>
        <taxon>Poaceae</taxon>
        <taxon>BOP clade</taxon>
        <taxon>Oryzoideae</taxon>
        <taxon>Oryzeae</taxon>
        <taxon>Oryzinae</taxon>
        <taxon>Oryza</taxon>
    </lineage>
</organism>
<evidence type="ECO:0000256" key="2">
    <source>
        <dbReference type="ARBA" id="ARBA00009695"/>
    </source>
</evidence>
<dbReference type="AlphaFoldDB" id="A0A0E0DJU5"/>
<dbReference type="Pfam" id="PF02631">
    <property type="entry name" value="RecX_HTH2"/>
    <property type="match status" value="1"/>
</dbReference>
<proteinExistence type="inferred from homology"/>
<evidence type="ECO:0000259" key="7">
    <source>
        <dbReference type="Pfam" id="PF21981"/>
    </source>
</evidence>
<comment type="subcellular location">
    <subcellularLocation>
        <location evidence="1">Cytoplasm</location>
    </subcellularLocation>
</comment>
<dbReference type="Gramene" id="OMERI04G24400.5">
    <property type="protein sequence ID" value="OMERI04G24400.5"/>
    <property type="gene ID" value="OMERI04G24400"/>
</dbReference>
<dbReference type="InterPro" id="IPR036388">
    <property type="entry name" value="WH-like_DNA-bd_sf"/>
</dbReference>
<name>A0A0E0DJU5_9ORYZ</name>
<dbReference type="EnsemblPlants" id="OMERI04G24400.2">
    <property type="protein sequence ID" value="OMERI04G24400.2"/>
    <property type="gene ID" value="OMERI04G24400"/>
</dbReference>
<evidence type="ECO:0000256" key="4">
    <source>
        <dbReference type="ARBA" id="ARBA00022490"/>
    </source>
</evidence>
<dbReference type="PANTHER" id="PTHR33602">
    <property type="entry name" value="REGULATORY PROTEIN RECX FAMILY PROTEIN"/>
    <property type="match status" value="1"/>
</dbReference>
<evidence type="ECO:0000313" key="9">
    <source>
        <dbReference type="Proteomes" id="UP000008021"/>
    </source>
</evidence>
<dbReference type="Pfam" id="PF21981">
    <property type="entry name" value="RecX_HTH3"/>
    <property type="match status" value="1"/>
</dbReference>